<accession>A0ABV8J4D1</accession>
<evidence type="ECO:0000313" key="3">
    <source>
        <dbReference type="Proteomes" id="UP001595867"/>
    </source>
</evidence>
<name>A0ABV8J4D1_9ACTN</name>
<reference evidence="3" key="1">
    <citation type="journal article" date="2019" name="Int. J. Syst. Evol. Microbiol.">
        <title>The Global Catalogue of Microorganisms (GCM) 10K type strain sequencing project: providing services to taxonomists for standard genome sequencing and annotation.</title>
        <authorList>
            <consortium name="The Broad Institute Genomics Platform"/>
            <consortium name="The Broad Institute Genome Sequencing Center for Infectious Disease"/>
            <person name="Wu L."/>
            <person name="Ma J."/>
        </authorList>
    </citation>
    <scope>NUCLEOTIDE SEQUENCE [LARGE SCALE GENOMIC DNA]</scope>
    <source>
        <strain evidence="3">TBRC 5832</strain>
    </source>
</reference>
<evidence type="ECO:0000259" key="1">
    <source>
        <dbReference type="Pfam" id="PF00144"/>
    </source>
</evidence>
<protein>
    <submittedName>
        <fullName evidence="2">Serine hydrolase domain-containing protein</fullName>
    </submittedName>
</protein>
<proteinExistence type="predicted"/>
<dbReference type="InterPro" id="IPR001466">
    <property type="entry name" value="Beta-lactam-related"/>
</dbReference>
<dbReference type="Proteomes" id="UP001595867">
    <property type="component" value="Unassembled WGS sequence"/>
</dbReference>
<comment type="caution">
    <text evidence="2">The sequence shown here is derived from an EMBL/GenBank/DDBJ whole genome shotgun (WGS) entry which is preliminary data.</text>
</comment>
<dbReference type="InterPro" id="IPR052907">
    <property type="entry name" value="Beta-lactamase/esterase"/>
</dbReference>
<sequence>MATTELQNRIQRHLDTLVDSGAESAVQAAAYRDGELIVDAAAGPVTARTPIFSFSTGKNVTAVLAHELVARGFTGFDDPVADLWPEFGAGGKTAVTLRHVLTHTAGLPAMPQGIGPAELPDWATVCDALAAAGPRWPAGEAMGYHPYTFGYLVGEIARRATGHPVRELLREWITEPLGLDGQLFYGVPEESLPGLPPLDEEERDGIPGPWESAPSAGFGNSAEILRADIPSVATGTAYALATVFDRALADPVRFAGMSAVAYEGDDVIFGTPVRMALGFPIGRIGAAAEERSAAIGWPGGGGSYAYADPVRGIAFALTKTRLTPHFDTALSTIAIVEENTPATG</sequence>
<dbReference type="PANTHER" id="PTHR43319">
    <property type="entry name" value="BETA-LACTAMASE-RELATED"/>
    <property type="match status" value="1"/>
</dbReference>
<feature type="domain" description="Beta-lactamase-related" evidence="1">
    <location>
        <begin position="11"/>
        <end position="333"/>
    </location>
</feature>
<dbReference type="GO" id="GO:0016787">
    <property type="term" value="F:hydrolase activity"/>
    <property type="evidence" value="ECO:0007669"/>
    <property type="project" value="UniProtKB-KW"/>
</dbReference>
<dbReference type="RefSeq" id="WP_378069720.1">
    <property type="nucleotide sequence ID" value="NZ_JBHSBL010000019.1"/>
</dbReference>
<dbReference type="PANTHER" id="PTHR43319:SF3">
    <property type="entry name" value="BETA-LACTAMASE-RELATED DOMAIN-CONTAINING PROTEIN"/>
    <property type="match status" value="1"/>
</dbReference>
<keyword evidence="2" id="KW-0378">Hydrolase</keyword>
<evidence type="ECO:0000313" key="2">
    <source>
        <dbReference type="EMBL" id="MFC4068835.1"/>
    </source>
</evidence>
<dbReference type="Gene3D" id="3.40.710.10">
    <property type="entry name" value="DD-peptidase/beta-lactamase superfamily"/>
    <property type="match status" value="1"/>
</dbReference>
<dbReference type="EMBL" id="JBHSBL010000019">
    <property type="protein sequence ID" value="MFC4068835.1"/>
    <property type="molecule type" value="Genomic_DNA"/>
</dbReference>
<keyword evidence="3" id="KW-1185">Reference proteome</keyword>
<organism evidence="2 3">
    <name type="scientific">Actinoplanes subglobosus</name>
    <dbReference type="NCBI Taxonomy" id="1547892"/>
    <lineage>
        <taxon>Bacteria</taxon>
        <taxon>Bacillati</taxon>
        <taxon>Actinomycetota</taxon>
        <taxon>Actinomycetes</taxon>
        <taxon>Micromonosporales</taxon>
        <taxon>Micromonosporaceae</taxon>
        <taxon>Actinoplanes</taxon>
    </lineage>
</organism>
<dbReference type="InterPro" id="IPR012338">
    <property type="entry name" value="Beta-lactam/transpept-like"/>
</dbReference>
<dbReference type="Pfam" id="PF00144">
    <property type="entry name" value="Beta-lactamase"/>
    <property type="match status" value="1"/>
</dbReference>
<dbReference type="SUPFAM" id="SSF56601">
    <property type="entry name" value="beta-lactamase/transpeptidase-like"/>
    <property type="match status" value="1"/>
</dbReference>
<gene>
    <name evidence="2" type="ORF">ACFO0C_28220</name>
</gene>